<keyword evidence="1" id="KW-1133">Transmembrane helix</keyword>
<evidence type="ECO:0000313" key="3">
    <source>
        <dbReference type="Proteomes" id="UP000239156"/>
    </source>
</evidence>
<dbReference type="VEuPathDB" id="FungiDB:PSHT_07283"/>
<dbReference type="EMBL" id="PKSL01000015">
    <property type="protein sequence ID" value="POW14908.1"/>
    <property type="molecule type" value="Genomic_DNA"/>
</dbReference>
<keyword evidence="1" id="KW-0472">Membrane</keyword>
<protein>
    <submittedName>
        <fullName evidence="2">Uncharacterized protein</fullName>
    </submittedName>
</protein>
<comment type="caution">
    <text evidence="2">The sequence shown here is derived from an EMBL/GenBank/DDBJ whole genome shotgun (WGS) entry which is preliminary data.</text>
</comment>
<keyword evidence="1" id="KW-0812">Transmembrane</keyword>
<sequence>MKLTTPTESQFYDVLAPDLKRKVDERRKEAAEWDKLYGKTTGMYLSLLPYLSIIPSLHCFSLPGLLVEEQYRKAVEREEPKKV</sequence>
<proteinExistence type="predicted"/>
<dbReference type="Proteomes" id="UP000239156">
    <property type="component" value="Unassembled WGS sequence"/>
</dbReference>
<keyword evidence="3" id="KW-1185">Reference proteome</keyword>
<dbReference type="AlphaFoldDB" id="A0A2S4VZH6"/>
<feature type="transmembrane region" description="Helical" evidence="1">
    <location>
        <begin position="47"/>
        <end position="67"/>
    </location>
</feature>
<dbReference type="VEuPathDB" id="FungiDB:PSTT_02500"/>
<organism evidence="2 3">
    <name type="scientific">Puccinia striiformis</name>
    <dbReference type="NCBI Taxonomy" id="27350"/>
    <lineage>
        <taxon>Eukaryota</taxon>
        <taxon>Fungi</taxon>
        <taxon>Dikarya</taxon>
        <taxon>Basidiomycota</taxon>
        <taxon>Pucciniomycotina</taxon>
        <taxon>Pucciniomycetes</taxon>
        <taxon>Pucciniales</taxon>
        <taxon>Pucciniaceae</taxon>
        <taxon>Puccinia</taxon>
    </lineage>
</organism>
<evidence type="ECO:0000313" key="2">
    <source>
        <dbReference type="EMBL" id="POW14908.1"/>
    </source>
</evidence>
<reference evidence="2" key="1">
    <citation type="submission" date="2017-12" db="EMBL/GenBank/DDBJ databases">
        <title>Gene loss provides genomic basis for host adaptation in cereal stripe rust fungi.</title>
        <authorList>
            <person name="Xia C."/>
        </authorList>
    </citation>
    <scope>NUCLEOTIDE SEQUENCE [LARGE SCALE GENOMIC DNA]</scope>
    <source>
        <strain evidence="2">93-210</strain>
    </source>
</reference>
<gene>
    <name evidence="2" type="ORF">PSTT_02500</name>
</gene>
<evidence type="ECO:0000256" key="1">
    <source>
        <dbReference type="SAM" id="Phobius"/>
    </source>
</evidence>
<accession>A0A2S4VZH6</accession>
<name>A0A2S4VZH6_9BASI</name>